<protein>
    <recommendedName>
        <fullName evidence="9">Polysaccharide chain length determinant N-terminal domain-containing protein</fullName>
    </recommendedName>
</protein>
<dbReference type="OrthoDB" id="230260at2"/>
<gene>
    <name evidence="10" type="ORF">CCR94_06780</name>
</gene>
<feature type="coiled-coil region" evidence="6">
    <location>
        <begin position="217"/>
        <end position="244"/>
    </location>
</feature>
<evidence type="ECO:0000256" key="8">
    <source>
        <dbReference type="SAM" id="Phobius"/>
    </source>
</evidence>
<evidence type="ECO:0000256" key="2">
    <source>
        <dbReference type="ARBA" id="ARBA00022475"/>
    </source>
</evidence>
<dbReference type="EMBL" id="NHSJ01000043">
    <property type="protein sequence ID" value="PPQ32124.1"/>
    <property type="molecule type" value="Genomic_DNA"/>
</dbReference>
<evidence type="ECO:0000313" key="10">
    <source>
        <dbReference type="EMBL" id="PPQ32124.1"/>
    </source>
</evidence>
<dbReference type="RefSeq" id="WP_104507123.1">
    <property type="nucleotide sequence ID" value="NZ_JACIGC010000008.1"/>
</dbReference>
<accession>A0A2S6NBZ9</accession>
<feature type="compositionally biased region" description="Basic and acidic residues" evidence="7">
    <location>
        <begin position="7"/>
        <end position="23"/>
    </location>
</feature>
<dbReference type="InterPro" id="IPR003856">
    <property type="entry name" value="LPS_length_determ_N"/>
</dbReference>
<dbReference type="SUPFAM" id="SSF52540">
    <property type="entry name" value="P-loop containing nucleoside triphosphate hydrolases"/>
    <property type="match status" value="1"/>
</dbReference>
<dbReference type="Pfam" id="PF02706">
    <property type="entry name" value="Wzz"/>
    <property type="match status" value="1"/>
</dbReference>
<name>A0A2S6NBZ9_9HYPH</name>
<feature type="transmembrane region" description="Helical" evidence="8">
    <location>
        <begin position="48"/>
        <end position="69"/>
    </location>
</feature>
<evidence type="ECO:0000256" key="4">
    <source>
        <dbReference type="ARBA" id="ARBA00022989"/>
    </source>
</evidence>
<comment type="caution">
    <text evidence="10">The sequence shown here is derived from an EMBL/GenBank/DDBJ whole genome shotgun (WGS) entry which is preliminary data.</text>
</comment>
<evidence type="ECO:0000256" key="1">
    <source>
        <dbReference type="ARBA" id="ARBA00004651"/>
    </source>
</evidence>
<keyword evidence="6" id="KW-0175">Coiled coil</keyword>
<sequence>MSISQDFVRDPRVRSNEHHDLAREPSPFTDNPWRSAAQLLVTKIRENLAAILLASVVCAAFAGGIKFLLPAKYKATTQILIDPQIESRYPQTIGESQNATLEANAGINYVESQMGVITSERVLLRVIRDQGLGATPAADQPAQEDATARRARELIENRALLKLQRALTVARAERSFLVNVAVADPDPENAAVVANAIVKAYGEVNATDRVALARRTAMELGNRVDDLRKVLSEAQGKLQAYKNENNLVGLNDRLIVERTVADATDSLATAEKAEIQGRARLKQLEAAPNDIAAVAAFGADPESRQLQVLIVGRAATAAEVEQLDSTLGDHHPALIAARTRLRDYNQRINLSLEGLRRTVRSQIAEARTQVAAARARLTLAADEMAKLKQVDPSLRQLEDTVEAKRRALTELELKQRLSEGGRVEGGGFRVVSPARAPNLDGKVFAAALWSVFGGLIGLALAIASLAVRTIFEGDATSPSVGSDVGVIAQNSLQDSQEDALQVARADVKSHDEAPLIGSLPMIAPRQGLRWLNVAEAQTEVWRRPTSPYGLEVARIYEKVFCSGAKSCPEAVLITGASPQCGASTFAANIARAAAAQGRRVLLIDAHKEHPTLGLTIGADAPKTLIKLANRWRPLFRLQPYGQSLNLIPSLDNEDRLCRDIADENEYQRIDGINGNFDFVVLDGPDATKASDLRMLLPAASKVVFVAPRDGCDGARLARLLRDLSIPPEKFAGYVSSILVEVNEAA</sequence>
<dbReference type="PANTHER" id="PTHR32309">
    <property type="entry name" value="TYROSINE-PROTEIN KINASE"/>
    <property type="match status" value="1"/>
</dbReference>
<dbReference type="InterPro" id="IPR027417">
    <property type="entry name" value="P-loop_NTPase"/>
</dbReference>
<reference evidence="10 11" key="1">
    <citation type="journal article" date="2018" name="Arch. Microbiol.">
        <title>New insights into the metabolic potential of the phototrophic purple bacterium Rhodopila globiformis DSM 161(T) from its draft genome sequence and evidence for a vanadium-dependent nitrogenase.</title>
        <authorList>
            <person name="Imhoff J.F."/>
            <person name="Rahn T."/>
            <person name="Kunzel S."/>
            <person name="Neulinger S.C."/>
        </authorList>
    </citation>
    <scope>NUCLEOTIDE SEQUENCE [LARGE SCALE GENOMIC DNA]</scope>
    <source>
        <strain evidence="10 11">DSM 16996</strain>
    </source>
</reference>
<comment type="subcellular location">
    <subcellularLocation>
        <location evidence="1">Cell membrane</location>
        <topology evidence="1">Multi-pass membrane protein</topology>
    </subcellularLocation>
</comment>
<proteinExistence type="predicted"/>
<evidence type="ECO:0000256" key="5">
    <source>
        <dbReference type="ARBA" id="ARBA00023136"/>
    </source>
</evidence>
<dbReference type="PANTHER" id="PTHR32309:SF13">
    <property type="entry name" value="FERRIC ENTEROBACTIN TRANSPORT PROTEIN FEPE"/>
    <property type="match status" value="1"/>
</dbReference>
<keyword evidence="11" id="KW-1185">Reference proteome</keyword>
<keyword evidence="2" id="KW-1003">Cell membrane</keyword>
<evidence type="ECO:0000256" key="6">
    <source>
        <dbReference type="SAM" id="Coils"/>
    </source>
</evidence>
<dbReference type="GO" id="GO:0005886">
    <property type="term" value="C:plasma membrane"/>
    <property type="evidence" value="ECO:0007669"/>
    <property type="project" value="UniProtKB-SubCell"/>
</dbReference>
<feature type="transmembrane region" description="Helical" evidence="8">
    <location>
        <begin position="443"/>
        <end position="467"/>
    </location>
</feature>
<keyword evidence="3 8" id="KW-0812">Transmembrane</keyword>
<keyword evidence="4 8" id="KW-1133">Transmembrane helix</keyword>
<evidence type="ECO:0000259" key="9">
    <source>
        <dbReference type="Pfam" id="PF02706"/>
    </source>
</evidence>
<dbReference type="AlphaFoldDB" id="A0A2S6NBZ9"/>
<dbReference type="Proteomes" id="UP000239089">
    <property type="component" value="Unassembled WGS sequence"/>
</dbReference>
<feature type="coiled-coil region" evidence="6">
    <location>
        <begin position="356"/>
        <end position="414"/>
    </location>
</feature>
<feature type="domain" description="Polysaccharide chain length determinant N-terminal" evidence="9">
    <location>
        <begin position="40"/>
        <end position="129"/>
    </location>
</feature>
<evidence type="ECO:0000313" key="11">
    <source>
        <dbReference type="Proteomes" id="UP000239089"/>
    </source>
</evidence>
<evidence type="ECO:0000256" key="3">
    <source>
        <dbReference type="ARBA" id="ARBA00022692"/>
    </source>
</evidence>
<organism evidence="10 11">
    <name type="scientific">Rhodoblastus sphagnicola</name>
    <dbReference type="NCBI Taxonomy" id="333368"/>
    <lineage>
        <taxon>Bacteria</taxon>
        <taxon>Pseudomonadati</taxon>
        <taxon>Pseudomonadota</taxon>
        <taxon>Alphaproteobacteria</taxon>
        <taxon>Hyphomicrobiales</taxon>
        <taxon>Rhodoblastaceae</taxon>
        <taxon>Rhodoblastus</taxon>
    </lineage>
</organism>
<dbReference type="InterPro" id="IPR050445">
    <property type="entry name" value="Bact_polysacc_biosynth/exp"/>
</dbReference>
<feature type="region of interest" description="Disordered" evidence="7">
    <location>
        <begin position="1"/>
        <end position="29"/>
    </location>
</feature>
<keyword evidence="5 8" id="KW-0472">Membrane</keyword>
<dbReference type="Gene3D" id="3.40.50.300">
    <property type="entry name" value="P-loop containing nucleotide triphosphate hydrolases"/>
    <property type="match status" value="1"/>
</dbReference>
<evidence type="ECO:0000256" key="7">
    <source>
        <dbReference type="SAM" id="MobiDB-lite"/>
    </source>
</evidence>
<dbReference type="GO" id="GO:0004713">
    <property type="term" value="F:protein tyrosine kinase activity"/>
    <property type="evidence" value="ECO:0007669"/>
    <property type="project" value="TreeGrafter"/>
</dbReference>